<organism evidence="2 3">
    <name type="scientific">Nocardia jiangxiensis</name>
    <dbReference type="NCBI Taxonomy" id="282685"/>
    <lineage>
        <taxon>Bacteria</taxon>
        <taxon>Bacillati</taxon>
        <taxon>Actinomycetota</taxon>
        <taxon>Actinomycetes</taxon>
        <taxon>Mycobacteriales</taxon>
        <taxon>Nocardiaceae</taxon>
        <taxon>Nocardia</taxon>
    </lineage>
</organism>
<dbReference type="PANTHER" id="PTHR38436">
    <property type="entry name" value="POLYKETIDE CYCLASE SNOAL-LIKE DOMAIN"/>
    <property type="match status" value="1"/>
</dbReference>
<dbReference type="InterPro" id="IPR009959">
    <property type="entry name" value="Cyclase_SnoaL-like"/>
</dbReference>
<keyword evidence="3" id="KW-1185">Reference proteome</keyword>
<evidence type="ECO:0000259" key="1">
    <source>
        <dbReference type="Pfam" id="PF12680"/>
    </source>
</evidence>
<dbReference type="Gene3D" id="3.10.450.50">
    <property type="match status" value="1"/>
</dbReference>
<dbReference type="PANTHER" id="PTHR38436:SF1">
    <property type="entry name" value="ESTER CYCLASE"/>
    <property type="match status" value="1"/>
</dbReference>
<dbReference type="InterPro" id="IPR037401">
    <property type="entry name" value="SnoaL-like"/>
</dbReference>
<comment type="caution">
    <text evidence="2">The sequence shown here is derived from an EMBL/GenBank/DDBJ whole genome shotgun (WGS) entry which is preliminary data.</text>
</comment>
<evidence type="ECO:0000313" key="2">
    <source>
        <dbReference type="EMBL" id="MFF3572840.1"/>
    </source>
</evidence>
<feature type="domain" description="SnoaL-like" evidence="1">
    <location>
        <begin position="18"/>
        <end position="120"/>
    </location>
</feature>
<dbReference type="EMBL" id="JBIAQY010000015">
    <property type="protein sequence ID" value="MFF3572840.1"/>
    <property type="molecule type" value="Genomic_DNA"/>
</dbReference>
<dbReference type="SUPFAM" id="SSF54427">
    <property type="entry name" value="NTF2-like"/>
    <property type="match status" value="1"/>
</dbReference>
<name>A0ABW6SBP0_9NOCA</name>
<reference evidence="2 3" key="1">
    <citation type="submission" date="2024-10" db="EMBL/GenBank/DDBJ databases">
        <title>The Natural Products Discovery Center: Release of the First 8490 Sequenced Strains for Exploring Actinobacteria Biosynthetic Diversity.</title>
        <authorList>
            <person name="Kalkreuter E."/>
            <person name="Kautsar S.A."/>
            <person name="Yang D."/>
            <person name="Bader C.D."/>
            <person name="Teijaro C.N."/>
            <person name="Fluegel L."/>
            <person name="Davis C.M."/>
            <person name="Simpson J.R."/>
            <person name="Lauterbach L."/>
            <person name="Steele A.D."/>
            <person name="Gui C."/>
            <person name="Meng S."/>
            <person name="Li G."/>
            <person name="Viehrig K."/>
            <person name="Ye F."/>
            <person name="Su P."/>
            <person name="Kiefer A.F."/>
            <person name="Nichols A."/>
            <person name="Cepeda A.J."/>
            <person name="Yan W."/>
            <person name="Fan B."/>
            <person name="Jiang Y."/>
            <person name="Adhikari A."/>
            <person name="Zheng C.-J."/>
            <person name="Schuster L."/>
            <person name="Cowan T.M."/>
            <person name="Smanski M.J."/>
            <person name="Chevrette M.G."/>
            <person name="De Carvalho L.P.S."/>
            <person name="Shen B."/>
        </authorList>
    </citation>
    <scope>NUCLEOTIDE SEQUENCE [LARGE SCALE GENOMIC DNA]</scope>
    <source>
        <strain evidence="2 3">NPDC002593</strain>
    </source>
</reference>
<dbReference type="Pfam" id="PF12680">
    <property type="entry name" value="SnoaL_2"/>
    <property type="match status" value="1"/>
</dbReference>
<gene>
    <name evidence="2" type="ORF">ACFYXQ_34250</name>
</gene>
<evidence type="ECO:0000313" key="3">
    <source>
        <dbReference type="Proteomes" id="UP001601992"/>
    </source>
</evidence>
<dbReference type="RefSeq" id="WP_218008782.1">
    <property type="nucleotide sequence ID" value="NZ_JBIAQY010000015.1"/>
</dbReference>
<dbReference type="InterPro" id="IPR032710">
    <property type="entry name" value="NTF2-like_dom_sf"/>
</dbReference>
<protein>
    <submittedName>
        <fullName evidence="2">Ester cyclase</fullName>
    </submittedName>
</protein>
<proteinExistence type="predicted"/>
<accession>A0ABW6SBP0</accession>
<dbReference type="Proteomes" id="UP001601992">
    <property type="component" value="Unassembled WGS sequence"/>
</dbReference>
<sequence>MTMDSDRMFELAQALAVAKSRQDLPASLRLLHPDMVLRSPAFGTTARGPAENARALARFFASFPDYQVELAGHADDGETLVCWGTARMTMTGNRFGVTPNGVRAELPVFITFTFADDLIAGEQFFFDLSVLCAQSGVSTDAVRHTLFGATELEGVRG</sequence>